<dbReference type="OrthoDB" id="10256604at2759"/>
<evidence type="ECO:0000313" key="3">
    <source>
        <dbReference type="Proteomes" id="UP000006671"/>
    </source>
</evidence>
<dbReference type="OMA" id="LAMHYAR"/>
<evidence type="ECO:0000313" key="2">
    <source>
        <dbReference type="EMBL" id="EFC47449.1"/>
    </source>
</evidence>
<keyword evidence="3" id="KW-1185">Reference proteome</keyword>
<dbReference type="GeneID" id="8861764"/>
<dbReference type="EMBL" id="GG738854">
    <property type="protein sequence ID" value="EFC47449.1"/>
    <property type="molecule type" value="Genomic_DNA"/>
</dbReference>
<proteinExistence type="predicted"/>
<dbReference type="RefSeq" id="XP_002680193.1">
    <property type="nucleotide sequence ID" value="XM_002680147.1"/>
</dbReference>
<dbReference type="Proteomes" id="UP000006671">
    <property type="component" value="Unassembled WGS sequence"/>
</dbReference>
<accession>D2V6H7</accession>
<dbReference type="VEuPathDB" id="AmoebaDB:NAEGRDRAFT_64442"/>
<protein>
    <submittedName>
        <fullName evidence="2">Predicted protein</fullName>
    </submittedName>
</protein>
<dbReference type="AlphaFoldDB" id="D2V6H7"/>
<sequence length="1223" mass="143379">MQNNVEETKFNNNNSSTNNMVNNNTSIGKENGGENAYIDDSLETLPMRSARRIIQFIGEKLSNDSEITPSKRKAIESIITEDRIMKEIEQLVGKDYFNLSEEVTSLGRKINMNQKMDVEYSDRPEPIVLTNRVKMLYGGENDKSKVVSSTLRRFDKSKYSHASKLKQQQELNRKLINNSKNLKVDPRDIEENQPVRLVYDEEKPTQKDIEIYRGDKNEELTDEERALQQAVSYMQKYKEYFKYIQDIKYLRHIPSKSARSMIIENFEKYLMDAKYYLHFYHKYSYFWAPESTRSVESYKGLFVPIDKRKEEETFDFKSLDTYEPLRTMIYQDFHDRVRNGLPPSLDLDGKLPLLAMHYARTTFVPPMTREEMNRLFYPITEDVKYQIPEYKGTKVDKVQNSTMLNRFQKYYFTRRHLAGLKTLFWYYDSYTECVKPVAVEEFLDHLSRLVYLFENDLVKVKHEDQCLGLFHSFTQHSAISKELIMIISSCFFMGLPFVTSFEKIDNIQDLISNISQYCSLPVIASADHRIVSKILGSNQSNISKLLYYGNNESSFQSEKGTTSFKKDPISNILKPIKQISVNNKPSHVTSWDYIPSNIDTNMHVVNYKESIKSRTSELDSADIENVRQSTISKYSSRDKRNDLLYMTYHGTQVGCITGSTFERVIDSLNEQFKDLLNHIKQTKSSDTTPKKVNVMIMSNGFSMLTMYLLAFCFENALSFSFIPITEKETMLKNLGELQPDIIISDTHTINWISEILDSVTFNYKYPNHNTVIDSEHLNNINIEYEGLITDWTMSNTLKNLKNTFSQIGKQNHNNHWNLHGIITIGTGLPIETIHTLSKKVKFIYQLIQEDHVQSPLLVRNFSNSGHYSLEREIMKPWTFSTINEKNQIVIEGVSAIVRKRPLFESRKEEVILTGMENSVFDTNERSNTLEQSNQLRNNLIEQYRQVEMPKDVRESLTKCLRLKEEFDFYVQVHKMVQKRESSTKKPTSLALFDNILYSVLLDELESITSIGKIEDLTEVLKYLELRIDLTAQCVQLQLIDFRFRFSSSLREKKVKFHFKHDSLGILIDNVQTTIKTNIFYIQNNFCFRPFISDNVYYNLDMIEGIFQHKLKERAIIQKYNNQLYLILFTKRPDYNLRPIIFSMVEESLRMNGFSFKENNRWPLSMFGTRGGSSKLIDGLKNSKILFCYGLDCFDGDNRLCERNNQLIIQFIEQYFRREKYSKM</sequence>
<feature type="region of interest" description="Disordered" evidence="1">
    <location>
        <begin position="1"/>
        <end position="33"/>
    </location>
</feature>
<organism evidence="3">
    <name type="scientific">Naegleria gruberi</name>
    <name type="common">Amoeba</name>
    <dbReference type="NCBI Taxonomy" id="5762"/>
    <lineage>
        <taxon>Eukaryota</taxon>
        <taxon>Discoba</taxon>
        <taxon>Heterolobosea</taxon>
        <taxon>Tetramitia</taxon>
        <taxon>Eutetramitia</taxon>
        <taxon>Vahlkampfiidae</taxon>
        <taxon>Naegleria</taxon>
    </lineage>
</organism>
<feature type="compositionally biased region" description="Low complexity" evidence="1">
    <location>
        <begin position="1"/>
        <end position="26"/>
    </location>
</feature>
<dbReference type="KEGG" id="ngr:NAEGRDRAFT_64442"/>
<evidence type="ECO:0000256" key="1">
    <source>
        <dbReference type="SAM" id="MobiDB-lite"/>
    </source>
</evidence>
<gene>
    <name evidence="2" type="ORF">NAEGRDRAFT_64442</name>
</gene>
<dbReference type="InParanoid" id="D2V6H7"/>
<reference evidence="2 3" key="1">
    <citation type="journal article" date="2010" name="Cell">
        <title>The genome of Naegleria gruberi illuminates early eukaryotic versatility.</title>
        <authorList>
            <person name="Fritz-Laylin L.K."/>
            <person name="Prochnik S.E."/>
            <person name="Ginger M.L."/>
            <person name="Dacks J.B."/>
            <person name="Carpenter M.L."/>
            <person name="Field M.C."/>
            <person name="Kuo A."/>
            <person name="Paredez A."/>
            <person name="Chapman J."/>
            <person name="Pham J."/>
            <person name="Shu S."/>
            <person name="Neupane R."/>
            <person name="Cipriano M."/>
            <person name="Mancuso J."/>
            <person name="Tu H."/>
            <person name="Salamov A."/>
            <person name="Lindquist E."/>
            <person name="Shapiro H."/>
            <person name="Lucas S."/>
            <person name="Grigoriev I.V."/>
            <person name="Cande W.Z."/>
            <person name="Fulton C."/>
            <person name="Rokhsar D.S."/>
            <person name="Dawson S.C."/>
        </authorList>
    </citation>
    <scope>NUCLEOTIDE SEQUENCE [LARGE SCALE GENOMIC DNA]</scope>
    <source>
        <strain evidence="2 3">NEG-M</strain>
    </source>
</reference>
<name>D2V6H7_NAEGR</name>